<evidence type="ECO:0000256" key="5">
    <source>
        <dbReference type="ARBA" id="ARBA00023004"/>
    </source>
</evidence>
<dbReference type="PANTHER" id="PTHR36964:SF1">
    <property type="entry name" value="PROTEIN-METHIONINE-SULFOXIDE REDUCTASE HEME-BINDING SUBUNIT MSRQ"/>
    <property type="match status" value="1"/>
</dbReference>
<evidence type="ECO:0000256" key="3">
    <source>
        <dbReference type="ARBA" id="ARBA00022692"/>
    </source>
</evidence>
<evidence type="ECO:0000256" key="6">
    <source>
        <dbReference type="ARBA" id="ARBA00023136"/>
    </source>
</evidence>
<keyword evidence="6 7" id="KW-0472">Membrane</keyword>
<feature type="transmembrane region" description="Helical" evidence="7">
    <location>
        <begin position="139"/>
        <end position="164"/>
    </location>
</feature>
<evidence type="ECO:0000313" key="9">
    <source>
        <dbReference type="EMBL" id="GBG17347.1"/>
    </source>
</evidence>
<gene>
    <name evidence="9" type="ORF">NIES4072_10030</name>
</gene>
<name>A0A2R5FFM4_NOSCO</name>
<evidence type="ECO:0000256" key="4">
    <source>
        <dbReference type="ARBA" id="ARBA00022989"/>
    </source>
</evidence>
<feature type="transmembrane region" description="Helical" evidence="7">
    <location>
        <begin position="12"/>
        <end position="33"/>
    </location>
</feature>
<feature type="transmembrane region" description="Helical" evidence="7">
    <location>
        <begin position="82"/>
        <end position="105"/>
    </location>
</feature>
<dbReference type="Proteomes" id="UP000245124">
    <property type="component" value="Unassembled WGS sequence"/>
</dbReference>
<dbReference type="EMBL" id="BDUD01000001">
    <property type="protein sequence ID" value="GBG17347.1"/>
    <property type="molecule type" value="Genomic_DNA"/>
</dbReference>
<keyword evidence="3 7" id="KW-0812">Transmembrane</keyword>
<sequence length="193" mass="22346">MFSIDQSPLANILGFLALASYIATLLPTTLRIVFPQTKETGIPQLLLKHRRNIGIIAFFLALGHGFLMVQKRNFDFFDIKTFWIYFQGVSTFIIFTLLSITSNNWSVKKLKKNWKQLHKLTYPAMVILIWHISDKMSGHWTYLTPISLFAISIITVLFIIRFWIEHQNKQQKNATKVAKAELAERSTSTARLK</sequence>
<reference evidence="9 10" key="1">
    <citation type="submission" date="2017-06" db="EMBL/GenBank/DDBJ databases">
        <title>Genome sequencing of cyanobaciteial culture collection at National Institute for Environmental Studies (NIES).</title>
        <authorList>
            <person name="Hirose Y."/>
            <person name="Shimura Y."/>
            <person name="Fujisawa T."/>
            <person name="Nakamura Y."/>
            <person name="Kawachi M."/>
        </authorList>
    </citation>
    <scope>NUCLEOTIDE SEQUENCE [LARGE SCALE GENOMIC DNA]</scope>
    <source>
        <strain evidence="9 10">NIES-4072</strain>
    </source>
</reference>
<dbReference type="GO" id="GO:0016679">
    <property type="term" value="F:oxidoreductase activity, acting on diphenols and related substances as donors"/>
    <property type="evidence" value="ECO:0007669"/>
    <property type="project" value="TreeGrafter"/>
</dbReference>
<evidence type="ECO:0000256" key="1">
    <source>
        <dbReference type="ARBA" id="ARBA00004141"/>
    </source>
</evidence>
<dbReference type="GO" id="GO:0010181">
    <property type="term" value="F:FMN binding"/>
    <property type="evidence" value="ECO:0007669"/>
    <property type="project" value="TreeGrafter"/>
</dbReference>
<dbReference type="AlphaFoldDB" id="A0A2R5FFM4"/>
<accession>A0A2R5FFM4</accession>
<keyword evidence="5" id="KW-0408">Iron</keyword>
<organism evidence="9 10">
    <name type="scientific">Nostoc commune NIES-4072</name>
    <dbReference type="NCBI Taxonomy" id="2005467"/>
    <lineage>
        <taxon>Bacteria</taxon>
        <taxon>Bacillati</taxon>
        <taxon>Cyanobacteriota</taxon>
        <taxon>Cyanophyceae</taxon>
        <taxon>Nostocales</taxon>
        <taxon>Nostocaceae</taxon>
        <taxon>Nostoc</taxon>
    </lineage>
</organism>
<feature type="domain" description="Ferric oxidoreductase" evidence="8">
    <location>
        <begin position="13"/>
        <end position="129"/>
    </location>
</feature>
<proteinExistence type="predicted"/>
<keyword evidence="2" id="KW-0813">Transport</keyword>
<dbReference type="InterPro" id="IPR013130">
    <property type="entry name" value="Fe3_Rdtase_TM_dom"/>
</dbReference>
<dbReference type="GO" id="GO:0005886">
    <property type="term" value="C:plasma membrane"/>
    <property type="evidence" value="ECO:0007669"/>
    <property type="project" value="TreeGrafter"/>
</dbReference>
<keyword evidence="10" id="KW-1185">Reference proteome</keyword>
<dbReference type="OrthoDB" id="9788328at2"/>
<evidence type="ECO:0000256" key="7">
    <source>
        <dbReference type="SAM" id="Phobius"/>
    </source>
</evidence>
<dbReference type="Pfam" id="PF01794">
    <property type="entry name" value="Ferric_reduct"/>
    <property type="match status" value="1"/>
</dbReference>
<evidence type="ECO:0000256" key="2">
    <source>
        <dbReference type="ARBA" id="ARBA00022448"/>
    </source>
</evidence>
<comment type="subcellular location">
    <subcellularLocation>
        <location evidence="1">Membrane</location>
        <topology evidence="1">Multi-pass membrane protein</topology>
    </subcellularLocation>
</comment>
<feature type="transmembrane region" description="Helical" evidence="7">
    <location>
        <begin position="53"/>
        <end position="70"/>
    </location>
</feature>
<dbReference type="RefSeq" id="WP_109007560.1">
    <property type="nucleotide sequence ID" value="NZ_BDUD01000001.1"/>
</dbReference>
<keyword evidence="4 7" id="KW-1133">Transmembrane helix</keyword>
<protein>
    <submittedName>
        <fullName evidence="9">Ferric reductase-like transmembrane component protein</fullName>
    </submittedName>
</protein>
<dbReference type="GO" id="GO:0020037">
    <property type="term" value="F:heme binding"/>
    <property type="evidence" value="ECO:0007669"/>
    <property type="project" value="TreeGrafter"/>
</dbReference>
<dbReference type="InterPro" id="IPR022837">
    <property type="entry name" value="MsrQ-like"/>
</dbReference>
<evidence type="ECO:0000259" key="8">
    <source>
        <dbReference type="Pfam" id="PF01794"/>
    </source>
</evidence>
<dbReference type="PANTHER" id="PTHR36964">
    <property type="entry name" value="PROTEIN-METHIONINE-SULFOXIDE REDUCTASE HEME-BINDING SUBUNIT MSRQ"/>
    <property type="match status" value="1"/>
</dbReference>
<evidence type="ECO:0000313" key="10">
    <source>
        <dbReference type="Proteomes" id="UP000245124"/>
    </source>
</evidence>
<comment type="caution">
    <text evidence="9">The sequence shown here is derived from an EMBL/GenBank/DDBJ whole genome shotgun (WGS) entry which is preliminary data.</text>
</comment>